<protein>
    <submittedName>
        <fullName evidence="3">Uncharacterized protein</fullName>
    </submittedName>
</protein>
<dbReference type="GeneID" id="54552033"/>
<sequence length="172" mass="19261">MKEYAQPWKHFMTADVHARTRTPTLPEIFIEAAAPAQISCGEVYDQPPALKRTSNRRTNLATPPTCQIFITMSDKKQGGNTERKSDSPNSTTPNLSSPNHPKLYITIVLVLLLLLVAYVIRYEPICIFTCAPLFSPKRHYPTRVEMTEICGSPIKIDEPHCMTVPVVVPIIA</sequence>
<name>A0A6A6JCY8_WESOR</name>
<accession>A0A6A6JCY8</accession>
<gene>
    <name evidence="3" type="ORF">EI97DRAFT_435416</name>
</gene>
<dbReference type="RefSeq" id="XP_033651582.1">
    <property type="nucleotide sequence ID" value="XM_033798858.1"/>
</dbReference>
<feature type="compositionally biased region" description="Basic and acidic residues" evidence="1">
    <location>
        <begin position="73"/>
        <end position="86"/>
    </location>
</feature>
<reference evidence="3" key="1">
    <citation type="journal article" date="2020" name="Stud. Mycol.">
        <title>101 Dothideomycetes genomes: a test case for predicting lifestyles and emergence of pathogens.</title>
        <authorList>
            <person name="Haridas S."/>
            <person name="Albert R."/>
            <person name="Binder M."/>
            <person name="Bloem J."/>
            <person name="Labutti K."/>
            <person name="Salamov A."/>
            <person name="Andreopoulos B."/>
            <person name="Baker S."/>
            <person name="Barry K."/>
            <person name="Bills G."/>
            <person name="Bluhm B."/>
            <person name="Cannon C."/>
            <person name="Castanera R."/>
            <person name="Culley D."/>
            <person name="Daum C."/>
            <person name="Ezra D."/>
            <person name="Gonzalez J."/>
            <person name="Henrissat B."/>
            <person name="Kuo A."/>
            <person name="Liang C."/>
            <person name="Lipzen A."/>
            <person name="Lutzoni F."/>
            <person name="Magnuson J."/>
            <person name="Mondo S."/>
            <person name="Nolan M."/>
            <person name="Ohm R."/>
            <person name="Pangilinan J."/>
            <person name="Park H.-J."/>
            <person name="Ramirez L."/>
            <person name="Alfaro M."/>
            <person name="Sun H."/>
            <person name="Tritt A."/>
            <person name="Yoshinaga Y."/>
            <person name="Zwiers L.-H."/>
            <person name="Turgeon B."/>
            <person name="Goodwin S."/>
            <person name="Spatafora J."/>
            <person name="Crous P."/>
            <person name="Grigoriev I."/>
        </authorList>
    </citation>
    <scope>NUCLEOTIDE SEQUENCE</scope>
    <source>
        <strain evidence="3">CBS 379.55</strain>
    </source>
</reference>
<evidence type="ECO:0000313" key="3">
    <source>
        <dbReference type="EMBL" id="KAF2274043.1"/>
    </source>
</evidence>
<dbReference type="AlphaFoldDB" id="A0A6A6JCY8"/>
<evidence type="ECO:0000256" key="1">
    <source>
        <dbReference type="SAM" id="MobiDB-lite"/>
    </source>
</evidence>
<keyword evidence="2" id="KW-0472">Membrane</keyword>
<keyword evidence="2" id="KW-0812">Transmembrane</keyword>
<feature type="transmembrane region" description="Helical" evidence="2">
    <location>
        <begin position="103"/>
        <end position="120"/>
    </location>
</feature>
<keyword evidence="4" id="KW-1185">Reference proteome</keyword>
<dbReference type="OrthoDB" id="10435151at2759"/>
<dbReference type="EMBL" id="ML986505">
    <property type="protein sequence ID" value="KAF2274043.1"/>
    <property type="molecule type" value="Genomic_DNA"/>
</dbReference>
<feature type="region of interest" description="Disordered" evidence="1">
    <location>
        <begin position="72"/>
        <end position="96"/>
    </location>
</feature>
<keyword evidence="2" id="KW-1133">Transmembrane helix</keyword>
<evidence type="ECO:0000313" key="4">
    <source>
        <dbReference type="Proteomes" id="UP000800097"/>
    </source>
</evidence>
<feature type="compositionally biased region" description="Low complexity" evidence="1">
    <location>
        <begin position="87"/>
        <end position="96"/>
    </location>
</feature>
<dbReference type="Proteomes" id="UP000800097">
    <property type="component" value="Unassembled WGS sequence"/>
</dbReference>
<evidence type="ECO:0000256" key="2">
    <source>
        <dbReference type="SAM" id="Phobius"/>
    </source>
</evidence>
<proteinExistence type="predicted"/>
<organism evidence="3 4">
    <name type="scientific">Westerdykella ornata</name>
    <dbReference type="NCBI Taxonomy" id="318751"/>
    <lineage>
        <taxon>Eukaryota</taxon>
        <taxon>Fungi</taxon>
        <taxon>Dikarya</taxon>
        <taxon>Ascomycota</taxon>
        <taxon>Pezizomycotina</taxon>
        <taxon>Dothideomycetes</taxon>
        <taxon>Pleosporomycetidae</taxon>
        <taxon>Pleosporales</taxon>
        <taxon>Sporormiaceae</taxon>
        <taxon>Westerdykella</taxon>
    </lineage>
</organism>